<feature type="compositionally biased region" description="Low complexity" evidence="3">
    <location>
        <begin position="640"/>
        <end position="649"/>
    </location>
</feature>
<dbReference type="GO" id="GO:0008270">
    <property type="term" value="F:zinc ion binding"/>
    <property type="evidence" value="ECO:0007669"/>
    <property type="project" value="InterPro"/>
</dbReference>
<evidence type="ECO:0000256" key="2">
    <source>
        <dbReference type="ARBA" id="ARBA00023242"/>
    </source>
</evidence>
<dbReference type="EMBL" id="SELW01000220">
    <property type="protein sequence ID" value="TID29972.1"/>
    <property type="molecule type" value="Genomic_DNA"/>
</dbReference>
<protein>
    <recommendedName>
        <fullName evidence="4">Zn(2)-C6 fungal-type domain-containing protein</fullName>
    </recommendedName>
</protein>
<dbReference type="STRING" id="52247.A0A4T0X4V6"/>
<evidence type="ECO:0000313" key="6">
    <source>
        <dbReference type="Proteomes" id="UP000307173"/>
    </source>
</evidence>
<dbReference type="InterPro" id="IPR050613">
    <property type="entry name" value="Sec_Metabolite_Reg"/>
</dbReference>
<keyword evidence="2" id="KW-0539">Nucleus</keyword>
<keyword evidence="6" id="KW-1185">Reference proteome</keyword>
<proteinExistence type="predicted"/>
<dbReference type="SMART" id="SM00066">
    <property type="entry name" value="GAL4"/>
    <property type="match status" value="1"/>
</dbReference>
<gene>
    <name evidence="5" type="ORF">CANINC_001483</name>
</gene>
<dbReference type="InterPro" id="IPR001138">
    <property type="entry name" value="Zn2Cys6_DnaBD"/>
</dbReference>
<accession>A0A4T0X4V6</accession>
<comment type="subcellular location">
    <subcellularLocation>
        <location evidence="1">Nucleus</location>
    </subcellularLocation>
</comment>
<dbReference type="Proteomes" id="UP000307173">
    <property type="component" value="Unassembled WGS sequence"/>
</dbReference>
<dbReference type="PROSITE" id="PS00463">
    <property type="entry name" value="ZN2_CY6_FUNGAL_1"/>
    <property type="match status" value="1"/>
</dbReference>
<dbReference type="PROSITE" id="PS50048">
    <property type="entry name" value="ZN2_CY6_FUNGAL_2"/>
    <property type="match status" value="1"/>
</dbReference>
<feature type="region of interest" description="Disordered" evidence="3">
    <location>
        <begin position="640"/>
        <end position="662"/>
    </location>
</feature>
<name>A0A4T0X4V6_9ASCO</name>
<dbReference type="InterPro" id="IPR036864">
    <property type="entry name" value="Zn2-C6_fun-type_DNA-bd_sf"/>
</dbReference>
<evidence type="ECO:0000256" key="1">
    <source>
        <dbReference type="ARBA" id="ARBA00004123"/>
    </source>
</evidence>
<organism evidence="5 6">
    <name type="scientific">Pichia inconspicua</name>
    <dbReference type="NCBI Taxonomy" id="52247"/>
    <lineage>
        <taxon>Eukaryota</taxon>
        <taxon>Fungi</taxon>
        <taxon>Dikarya</taxon>
        <taxon>Ascomycota</taxon>
        <taxon>Saccharomycotina</taxon>
        <taxon>Pichiomycetes</taxon>
        <taxon>Pichiales</taxon>
        <taxon>Pichiaceae</taxon>
        <taxon>Pichia</taxon>
    </lineage>
</organism>
<feature type="domain" description="Zn(2)-C6 fungal-type" evidence="4">
    <location>
        <begin position="26"/>
        <end position="57"/>
    </location>
</feature>
<comment type="caution">
    <text evidence="5">The sequence shown here is derived from an EMBL/GenBank/DDBJ whole genome shotgun (WGS) entry which is preliminary data.</text>
</comment>
<dbReference type="SUPFAM" id="SSF57701">
    <property type="entry name" value="Zn2/Cys6 DNA-binding domain"/>
    <property type="match status" value="1"/>
</dbReference>
<evidence type="ECO:0000313" key="5">
    <source>
        <dbReference type="EMBL" id="TID29972.1"/>
    </source>
</evidence>
<sequence length="734" mass="85536">MKKKKKPSFKGTHDGGIKKSTRMIRSCTTCKKRKVKCNFEIPCDRCILRNEASSCTRERVIVNGYLVDNSDTKELKFSQENEVLKLKIRELQDTILKLKTQITGVSPPKSEESNEVIKNDMMISKIKHAKIKLIPESNWFEYSSTISSLKKGLASGAIFDNTETDLHNFDNNSEEWLSLKTNKYLSMDAEDIKAKCWLYELSKVGCIKKSTCDLLIKNGLKFSYLYNTFDKEYFMTYYNEYWNDESVHNKHIGERYSKPASTYIFLAFMYSLMCLGLYHCTEEQLEQEDISDEDCDTLSKGLFSVVIECLYRGRFLQHPHYFTLQTISLLRILACFLGGNVLFNNLFCISLFIANKLNLQKSENYLKRNTFWNFLQNDWFDDHDRYPLTDPKSYESLPLPEKWLDVEKKILNWDNFYLLFSIEASKIKNKYYMNHSDLSLELLKRADMEWRILEVEVFRDLDTFSRKDYPNTSVEQIQLIKYHTTSHIYVELLQVNCMMSAFLSNQEWFDMCYFTCYYSANEVIDIFLSNEFPINMKIYAFIIEHVTSSSVFLLVDCLLRNLTFRKQKKVTSKAFKVLSIFKSFKCTITGAIRGTYVINRLIKLLTQKHTTRKFSTSVHTTADYNFTSENANLMKNENIASSEESSIASSEEEDDQESLGENDMPLYYSTLSGVPNQNTQSMESQVFDQVNTVPPVTEAYPETLSKQSDIHNTIMDILEDSGWSKFLISLDDLS</sequence>
<dbReference type="OrthoDB" id="1747771at2759"/>
<dbReference type="PANTHER" id="PTHR31001">
    <property type="entry name" value="UNCHARACTERIZED TRANSCRIPTIONAL REGULATORY PROTEIN"/>
    <property type="match status" value="1"/>
</dbReference>
<dbReference type="AlphaFoldDB" id="A0A4T0X4V6"/>
<evidence type="ECO:0000259" key="4">
    <source>
        <dbReference type="PROSITE" id="PS50048"/>
    </source>
</evidence>
<dbReference type="Gene3D" id="4.10.240.10">
    <property type="entry name" value="Zn(2)-C6 fungal-type DNA-binding domain"/>
    <property type="match status" value="1"/>
</dbReference>
<dbReference type="Pfam" id="PF00172">
    <property type="entry name" value="Zn_clus"/>
    <property type="match status" value="1"/>
</dbReference>
<evidence type="ECO:0000256" key="3">
    <source>
        <dbReference type="SAM" id="MobiDB-lite"/>
    </source>
</evidence>
<dbReference type="GO" id="GO:0000981">
    <property type="term" value="F:DNA-binding transcription factor activity, RNA polymerase II-specific"/>
    <property type="evidence" value="ECO:0007669"/>
    <property type="project" value="InterPro"/>
</dbReference>
<dbReference type="GO" id="GO:0005634">
    <property type="term" value="C:nucleus"/>
    <property type="evidence" value="ECO:0007669"/>
    <property type="project" value="UniProtKB-SubCell"/>
</dbReference>
<dbReference type="CDD" id="cd00067">
    <property type="entry name" value="GAL4"/>
    <property type="match status" value="1"/>
</dbReference>
<dbReference type="CDD" id="cd12148">
    <property type="entry name" value="fungal_TF_MHR"/>
    <property type="match status" value="1"/>
</dbReference>
<reference evidence="5 6" key="1">
    <citation type="journal article" date="2019" name="Front. Genet.">
        <title>Whole-Genome Sequencing of the Opportunistic Yeast Pathogen Candida inconspicua Uncovers Its Hybrid Origin.</title>
        <authorList>
            <person name="Mixao V."/>
            <person name="Hansen A.P."/>
            <person name="Saus E."/>
            <person name="Boekhout T."/>
            <person name="Lass-Florl C."/>
            <person name="Gabaldon T."/>
        </authorList>
    </citation>
    <scope>NUCLEOTIDE SEQUENCE [LARGE SCALE GENOMIC DNA]</scope>
    <source>
        <strain evidence="5 6">CBS 180</strain>
    </source>
</reference>
<feature type="compositionally biased region" description="Acidic residues" evidence="3">
    <location>
        <begin position="650"/>
        <end position="660"/>
    </location>
</feature>
<dbReference type="PANTHER" id="PTHR31001:SF90">
    <property type="entry name" value="CENTROMERE DNA-BINDING PROTEIN COMPLEX CBF3 SUBUNIT B"/>
    <property type="match status" value="1"/>
</dbReference>